<evidence type="ECO:0000259" key="6">
    <source>
        <dbReference type="PROSITE" id="PS50106"/>
    </source>
</evidence>
<protein>
    <submittedName>
        <fullName evidence="7">Putative serine protease HhoA</fullName>
    </submittedName>
</protein>
<evidence type="ECO:0000256" key="5">
    <source>
        <dbReference type="SAM" id="Phobius"/>
    </source>
</evidence>
<comment type="similarity">
    <text evidence="1">Belongs to the peptidase S1C family.</text>
</comment>
<dbReference type="AlphaFoldDB" id="A0A174BDV0"/>
<dbReference type="Proteomes" id="UP000095544">
    <property type="component" value="Unassembled WGS sequence"/>
</dbReference>
<keyword evidence="5" id="KW-0812">Transmembrane</keyword>
<evidence type="ECO:0000256" key="2">
    <source>
        <dbReference type="ARBA" id="ARBA00022670"/>
    </source>
</evidence>
<dbReference type="PROSITE" id="PS50106">
    <property type="entry name" value="PDZ"/>
    <property type="match status" value="1"/>
</dbReference>
<evidence type="ECO:0000256" key="4">
    <source>
        <dbReference type="SAM" id="MobiDB-lite"/>
    </source>
</evidence>
<dbReference type="SMART" id="SM00228">
    <property type="entry name" value="PDZ"/>
    <property type="match status" value="1"/>
</dbReference>
<dbReference type="Gene3D" id="2.40.10.120">
    <property type="match status" value="1"/>
</dbReference>
<gene>
    <name evidence="7" type="primary">hhoA</name>
    <name evidence="7" type="ORF">ERS852491_00972</name>
</gene>
<feature type="region of interest" description="Disordered" evidence="4">
    <location>
        <begin position="1"/>
        <end position="22"/>
    </location>
</feature>
<keyword evidence="2 7" id="KW-0645">Protease</keyword>
<dbReference type="SUPFAM" id="SSF50494">
    <property type="entry name" value="Trypsin-like serine proteases"/>
    <property type="match status" value="1"/>
</dbReference>
<dbReference type="PANTHER" id="PTHR22939">
    <property type="entry name" value="SERINE PROTEASE FAMILY S1C HTRA-RELATED"/>
    <property type="match status" value="1"/>
</dbReference>
<name>A0A174BDV0_9FIRM</name>
<evidence type="ECO:0000256" key="3">
    <source>
        <dbReference type="ARBA" id="ARBA00022801"/>
    </source>
</evidence>
<dbReference type="STRING" id="39482.ERS852491_00972"/>
<dbReference type="SUPFAM" id="SSF50156">
    <property type="entry name" value="PDZ domain-like"/>
    <property type="match status" value="1"/>
</dbReference>
<dbReference type="EMBL" id="CYZU01000006">
    <property type="protein sequence ID" value="CUN97836.1"/>
    <property type="molecule type" value="Genomic_DNA"/>
</dbReference>
<dbReference type="GO" id="GO:0006508">
    <property type="term" value="P:proteolysis"/>
    <property type="evidence" value="ECO:0007669"/>
    <property type="project" value="UniProtKB-KW"/>
</dbReference>
<organism evidence="7 8">
    <name type="scientific">Faecalicatena contorta</name>
    <dbReference type="NCBI Taxonomy" id="39482"/>
    <lineage>
        <taxon>Bacteria</taxon>
        <taxon>Bacillati</taxon>
        <taxon>Bacillota</taxon>
        <taxon>Clostridia</taxon>
        <taxon>Lachnospirales</taxon>
        <taxon>Lachnospiraceae</taxon>
        <taxon>Faecalicatena</taxon>
    </lineage>
</organism>
<dbReference type="PANTHER" id="PTHR22939:SF129">
    <property type="entry name" value="SERINE PROTEASE HTRA2, MITOCHONDRIAL"/>
    <property type="match status" value="1"/>
</dbReference>
<sequence length="429" mass="45847">MPYDEDPKQKPDQGHEEQKEEQFSFLQETIKPKPVTRKKILTQLARVGIYGLIFGAFACLSFFALKPWAQSKFQGNPKTVTIPEDEEETDEQQTAESTEGETVPPVLDADSFQEIMKSVYETAKEADKCVVSVNPVREDTAFSVDTGPGAGVAGLIAADNGQELLILCDSSVCQDAEKWKITFADDSQYGASLKKQDKNSGFAVFAIPRAKITNTTWNAVKVAVLGNSNITTKGDVVLALGNTFGYADGVGYGVVSSNSYDETQADGQRSILATDIPSEAGGTGILFNMNGEVIGMIDPGIWGGAQNNTAKALAISDLKATIELLVNGESVPYVGIYGTTINDTLSEAQDMPAGVYVMEINPDSPAMSAGIQNGDIIQEVAGTKISNTLSYEKAVISCKAGENVKIKGKRRGANGYVDIDFTVTIGSQE</sequence>
<keyword evidence="5" id="KW-0472">Membrane</keyword>
<dbReference type="Pfam" id="PF13365">
    <property type="entry name" value="Trypsin_2"/>
    <property type="match status" value="1"/>
</dbReference>
<feature type="compositionally biased region" description="Acidic residues" evidence="4">
    <location>
        <begin position="83"/>
        <end position="93"/>
    </location>
</feature>
<feature type="domain" description="PDZ" evidence="6">
    <location>
        <begin position="321"/>
        <end position="395"/>
    </location>
</feature>
<dbReference type="InterPro" id="IPR001940">
    <property type="entry name" value="Peptidase_S1C"/>
</dbReference>
<proteinExistence type="inferred from homology"/>
<dbReference type="Pfam" id="PF13180">
    <property type="entry name" value="PDZ_2"/>
    <property type="match status" value="1"/>
</dbReference>
<keyword evidence="5" id="KW-1133">Transmembrane helix</keyword>
<dbReference type="InterPro" id="IPR001478">
    <property type="entry name" value="PDZ"/>
</dbReference>
<dbReference type="OrthoDB" id="1765023at2"/>
<evidence type="ECO:0000256" key="1">
    <source>
        <dbReference type="ARBA" id="ARBA00010541"/>
    </source>
</evidence>
<reference evidence="7 8" key="1">
    <citation type="submission" date="2015-09" db="EMBL/GenBank/DDBJ databases">
        <authorList>
            <consortium name="Pathogen Informatics"/>
        </authorList>
    </citation>
    <scope>NUCLEOTIDE SEQUENCE [LARGE SCALE GENOMIC DNA]</scope>
    <source>
        <strain evidence="7 8">2789STDY5834876</strain>
    </source>
</reference>
<keyword evidence="3" id="KW-0378">Hydrolase</keyword>
<dbReference type="InterPro" id="IPR009003">
    <property type="entry name" value="Peptidase_S1_PA"/>
</dbReference>
<dbReference type="RefSeq" id="WP_055151470.1">
    <property type="nucleotide sequence ID" value="NZ_CYZU01000006.1"/>
</dbReference>
<dbReference type="GO" id="GO:0004252">
    <property type="term" value="F:serine-type endopeptidase activity"/>
    <property type="evidence" value="ECO:0007669"/>
    <property type="project" value="InterPro"/>
</dbReference>
<feature type="region of interest" description="Disordered" evidence="4">
    <location>
        <begin position="74"/>
        <end position="104"/>
    </location>
</feature>
<evidence type="ECO:0000313" key="7">
    <source>
        <dbReference type="EMBL" id="CUN97836.1"/>
    </source>
</evidence>
<dbReference type="PRINTS" id="PR00834">
    <property type="entry name" value="PROTEASES2C"/>
</dbReference>
<dbReference type="Gene3D" id="2.30.42.10">
    <property type="match status" value="1"/>
</dbReference>
<evidence type="ECO:0000313" key="8">
    <source>
        <dbReference type="Proteomes" id="UP000095544"/>
    </source>
</evidence>
<feature type="transmembrane region" description="Helical" evidence="5">
    <location>
        <begin position="47"/>
        <end position="69"/>
    </location>
</feature>
<dbReference type="InterPro" id="IPR036034">
    <property type="entry name" value="PDZ_sf"/>
</dbReference>
<accession>A0A174BDV0</accession>